<feature type="transmembrane region" description="Helical" evidence="1">
    <location>
        <begin position="84"/>
        <end position="102"/>
    </location>
</feature>
<accession>A0ABU1T9Z9</accession>
<keyword evidence="1" id="KW-0472">Membrane</keyword>
<dbReference type="Proteomes" id="UP001247620">
    <property type="component" value="Unassembled WGS sequence"/>
</dbReference>
<name>A0ABU1T9Z9_9SPHI</name>
<keyword evidence="1" id="KW-0812">Transmembrane</keyword>
<reference evidence="2 3" key="1">
    <citation type="submission" date="2023-07" db="EMBL/GenBank/DDBJ databases">
        <title>Sorghum-associated microbial communities from plants grown in Nebraska, USA.</title>
        <authorList>
            <person name="Schachtman D."/>
        </authorList>
    </citation>
    <scope>NUCLEOTIDE SEQUENCE [LARGE SCALE GENOMIC DNA]</scope>
    <source>
        <strain evidence="2 3">3262</strain>
    </source>
</reference>
<dbReference type="EMBL" id="JAVDUU010000002">
    <property type="protein sequence ID" value="MDR6942167.1"/>
    <property type="molecule type" value="Genomic_DNA"/>
</dbReference>
<feature type="transmembrane region" description="Helical" evidence="1">
    <location>
        <begin position="12"/>
        <end position="32"/>
    </location>
</feature>
<keyword evidence="3" id="KW-1185">Reference proteome</keyword>
<dbReference type="RefSeq" id="WP_310094990.1">
    <property type="nucleotide sequence ID" value="NZ_JAVDUU010000002.1"/>
</dbReference>
<evidence type="ECO:0000313" key="3">
    <source>
        <dbReference type="Proteomes" id="UP001247620"/>
    </source>
</evidence>
<evidence type="ECO:0000256" key="1">
    <source>
        <dbReference type="SAM" id="Phobius"/>
    </source>
</evidence>
<keyword evidence="1" id="KW-1133">Transmembrane helix</keyword>
<comment type="caution">
    <text evidence="2">The sequence shown here is derived from an EMBL/GenBank/DDBJ whole genome shotgun (WGS) entry which is preliminary data.</text>
</comment>
<proteinExistence type="predicted"/>
<gene>
    <name evidence="2" type="ORF">J2W55_002009</name>
</gene>
<protein>
    <submittedName>
        <fullName evidence="2">Uncharacterized protein</fullName>
    </submittedName>
</protein>
<evidence type="ECO:0000313" key="2">
    <source>
        <dbReference type="EMBL" id="MDR6942167.1"/>
    </source>
</evidence>
<sequence length="131" mass="15519">MQHNSLDRFKKLQVIILVACYFFIAVSHLFFLPRLTQLTDRNARSHNSIFKRKSEVSIAGINHINFLKRTDKFIVNDKKSAIDLLNMVVGSFILLLFMQQIWKLDPKYYLTFRWLPINSQLTYLTCCTFKI</sequence>
<organism evidence="2 3">
    <name type="scientific">Mucilaginibacter pocheonensis</name>
    <dbReference type="NCBI Taxonomy" id="398050"/>
    <lineage>
        <taxon>Bacteria</taxon>
        <taxon>Pseudomonadati</taxon>
        <taxon>Bacteroidota</taxon>
        <taxon>Sphingobacteriia</taxon>
        <taxon>Sphingobacteriales</taxon>
        <taxon>Sphingobacteriaceae</taxon>
        <taxon>Mucilaginibacter</taxon>
    </lineage>
</organism>